<feature type="compositionally biased region" description="Low complexity" evidence="1">
    <location>
        <begin position="386"/>
        <end position="397"/>
    </location>
</feature>
<feature type="region of interest" description="Disordered" evidence="1">
    <location>
        <begin position="326"/>
        <end position="438"/>
    </location>
</feature>
<dbReference type="OrthoDB" id="2563021at2759"/>
<name>A0A286URR0_9AGAM</name>
<feature type="compositionally biased region" description="Polar residues" evidence="1">
    <location>
        <begin position="331"/>
        <end position="344"/>
    </location>
</feature>
<sequence>MFKEITSESYLRSLDPWQPVLKHGFFVFWERVMAIQLVVPFIILLVRFHQARASNPDFLPQGFQFDYTSSGVPVPIPTTAQCDSLPLSWSRGSFTDGPNPQAPYSIQVYTSTFLFPSMIDVKDQLTYNWPVPYVPGTQYQICMFDKMGVTGGCQRMMTVVPAANTSLENPPICTNLTYPAGILNVEGTDHTGPLSQYGWVDQCTDISIKPLNGTPPFILTVAPANHPPWNITSNDMSPINYTVQLSWGSSFFISLVDSEGQTWAYGPLHSGGQGTTDCLSLSTSTPSSGMPKFTIAIASIGCLFAGILFGGAGSLIYHRRQKEPHYDSIQMEGTQKGRTTSTSHLGDEGLYDNTASNTSLLPTQRSPIPGGLGYDIEPFHMPDTYSSSPNPSGSGASWNQHQNNVSNVPVTSDRLHDSTPTSSPSPVNPETSAQQQVGRIPSNQVYVVHHDAGRAPVTVYTSGGAEVIELPPHYDISTLNSQTRVEGGRRVGPIPRKQSSSQRMNTNND</sequence>
<keyword evidence="4" id="KW-1185">Reference proteome</keyword>
<protein>
    <submittedName>
        <fullName evidence="3">Uncharacterized protein</fullName>
    </submittedName>
</protein>
<evidence type="ECO:0000256" key="2">
    <source>
        <dbReference type="SAM" id="Phobius"/>
    </source>
</evidence>
<keyword evidence="2" id="KW-0812">Transmembrane</keyword>
<accession>A0A286URR0</accession>
<dbReference type="STRING" id="2282107.A0A286URR0"/>
<keyword evidence="2" id="KW-0472">Membrane</keyword>
<evidence type="ECO:0000313" key="4">
    <source>
        <dbReference type="Proteomes" id="UP000217199"/>
    </source>
</evidence>
<dbReference type="Proteomes" id="UP000217199">
    <property type="component" value="Unassembled WGS sequence"/>
</dbReference>
<feature type="compositionally biased region" description="Polar residues" evidence="1">
    <location>
        <begin position="353"/>
        <end position="366"/>
    </location>
</feature>
<gene>
    <name evidence="3" type="ORF">PNOK_0219900</name>
</gene>
<feature type="transmembrane region" description="Helical" evidence="2">
    <location>
        <begin position="293"/>
        <end position="317"/>
    </location>
</feature>
<keyword evidence="2" id="KW-1133">Transmembrane helix</keyword>
<organism evidence="3 4">
    <name type="scientific">Pyrrhoderma noxium</name>
    <dbReference type="NCBI Taxonomy" id="2282107"/>
    <lineage>
        <taxon>Eukaryota</taxon>
        <taxon>Fungi</taxon>
        <taxon>Dikarya</taxon>
        <taxon>Basidiomycota</taxon>
        <taxon>Agaricomycotina</taxon>
        <taxon>Agaricomycetes</taxon>
        <taxon>Hymenochaetales</taxon>
        <taxon>Hymenochaetaceae</taxon>
        <taxon>Pyrrhoderma</taxon>
    </lineage>
</organism>
<feature type="region of interest" description="Disordered" evidence="1">
    <location>
        <begin position="480"/>
        <end position="509"/>
    </location>
</feature>
<feature type="compositionally biased region" description="Polar residues" evidence="1">
    <location>
        <begin position="398"/>
        <end position="410"/>
    </location>
</feature>
<dbReference type="AlphaFoldDB" id="A0A286URR0"/>
<comment type="caution">
    <text evidence="3">The sequence shown here is derived from an EMBL/GenBank/DDBJ whole genome shotgun (WGS) entry which is preliminary data.</text>
</comment>
<proteinExistence type="predicted"/>
<evidence type="ECO:0000313" key="3">
    <source>
        <dbReference type="EMBL" id="PAV22242.1"/>
    </source>
</evidence>
<feature type="compositionally biased region" description="Low complexity" evidence="1">
    <location>
        <begin position="418"/>
        <end position="432"/>
    </location>
</feature>
<dbReference type="EMBL" id="NBII01000002">
    <property type="protein sequence ID" value="PAV22242.1"/>
    <property type="molecule type" value="Genomic_DNA"/>
</dbReference>
<evidence type="ECO:0000256" key="1">
    <source>
        <dbReference type="SAM" id="MobiDB-lite"/>
    </source>
</evidence>
<feature type="compositionally biased region" description="Polar residues" evidence="1">
    <location>
        <begin position="497"/>
        <end position="509"/>
    </location>
</feature>
<reference evidence="3 4" key="1">
    <citation type="journal article" date="2017" name="Mol. Ecol.">
        <title>Comparative and population genomic landscape of Phellinus noxius: A hypervariable fungus causing root rot in trees.</title>
        <authorList>
            <person name="Chung C.L."/>
            <person name="Lee T.J."/>
            <person name="Akiba M."/>
            <person name="Lee H.H."/>
            <person name="Kuo T.H."/>
            <person name="Liu D."/>
            <person name="Ke H.M."/>
            <person name="Yokoi T."/>
            <person name="Roa M.B."/>
            <person name="Lu M.J."/>
            <person name="Chang Y.Y."/>
            <person name="Ann P.J."/>
            <person name="Tsai J.N."/>
            <person name="Chen C.Y."/>
            <person name="Tzean S.S."/>
            <person name="Ota Y."/>
            <person name="Hattori T."/>
            <person name="Sahashi N."/>
            <person name="Liou R.F."/>
            <person name="Kikuchi T."/>
            <person name="Tsai I.J."/>
        </authorList>
    </citation>
    <scope>NUCLEOTIDE SEQUENCE [LARGE SCALE GENOMIC DNA]</scope>
    <source>
        <strain evidence="3 4">FFPRI411160</strain>
    </source>
</reference>
<dbReference type="InParanoid" id="A0A286URR0"/>